<name>A0A6M0RDC4_9CYAN</name>
<dbReference type="AlphaFoldDB" id="A0A6M0RDC4"/>
<protein>
    <submittedName>
        <fullName evidence="1">Uncharacterized protein</fullName>
    </submittedName>
</protein>
<dbReference type="EMBL" id="QXHD01000001">
    <property type="protein sequence ID" value="NEZ54225.1"/>
    <property type="molecule type" value="Genomic_DNA"/>
</dbReference>
<gene>
    <name evidence="1" type="ORF">DXZ20_00585</name>
</gene>
<sequence>MTNRLTAIRTSIQQLEDSSAVFLDAWQRNPPELDQASDASMEAMVHLDHIVNDILRARDDAKTIGNFKGSDLAQELRKFCGLASSSVTRAQQEALVTVGPGNGSLPFKGQPLKMERLLNKIKHRISDLSNFRVGNKGEHIFVISVNKPNHQPDSIVEFIIGDFCSHCSRISAILERY</sequence>
<comment type="caution">
    <text evidence="1">The sequence shown here is derived from an EMBL/GenBank/DDBJ whole genome shotgun (WGS) entry which is preliminary data.</text>
</comment>
<dbReference type="Proteomes" id="UP000481033">
    <property type="component" value="Unassembled WGS sequence"/>
</dbReference>
<keyword evidence="2" id="KW-1185">Reference proteome</keyword>
<reference evidence="1 2" key="1">
    <citation type="journal article" date="2020" name="Microb. Ecol.">
        <title>Ecogenomics of the Marine Benthic Filamentous Cyanobacterium Adonisia.</title>
        <authorList>
            <person name="Walter J.M."/>
            <person name="Coutinho F.H."/>
            <person name="Leomil L."/>
            <person name="Hargreaves P.I."/>
            <person name="Campeao M.E."/>
            <person name="Vieira V.V."/>
            <person name="Silva B.S."/>
            <person name="Fistarol G.O."/>
            <person name="Salomon P.S."/>
            <person name="Sawabe T."/>
            <person name="Mino S."/>
            <person name="Hosokawa M."/>
            <person name="Miyashita H."/>
            <person name="Maruyama F."/>
            <person name="van Verk M.C."/>
            <person name="Dutilh B.E."/>
            <person name="Thompson C.C."/>
            <person name="Thompson F.L."/>
        </authorList>
    </citation>
    <scope>NUCLEOTIDE SEQUENCE [LARGE SCALE GENOMIC DNA]</scope>
    <source>
        <strain evidence="1 2">CCMR0081</strain>
    </source>
</reference>
<accession>A0A6M0RDC4</accession>
<organism evidence="1 2">
    <name type="scientific">Adonisia turfae CCMR0081</name>
    <dbReference type="NCBI Taxonomy" id="2292702"/>
    <lineage>
        <taxon>Bacteria</taxon>
        <taxon>Bacillati</taxon>
        <taxon>Cyanobacteriota</taxon>
        <taxon>Adonisia</taxon>
        <taxon>Adonisia turfae</taxon>
    </lineage>
</organism>
<evidence type="ECO:0000313" key="1">
    <source>
        <dbReference type="EMBL" id="NEZ54225.1"/>
    </source>
</evidence>
<evidence type="ECO:0000313" key="2">
    <source>
        <dbReference type="Proteomes" id="UP000481033"/>
    </source>
</evidence>
<proteinExistence type="predicted"/>